<comment type="caution">
    <text evidence="1">The sequence shown here is derived from an EMBL/GenBank/DDBJ whole genome shotgun (WGS) entry which is preliminary data.</text>
</comment>
<dbReference type="STRING" id="70996.SE18_16930"/>
<dbReference type="EMBL" id="LGKP01000025">
    <property type="protein sequence ID" value="KPL85346.1"/>
    <property type="molecule type" value="Genomic_DNA"/>
</dbReference>
<proteinExistence type="predicted"/>
<protein>
    <submittedName>
        <fullName evidence="1">Uncharacterized protein</fullName>
    </submittedName>
</protein>
<evidence type="ECO:0000313" key="1">
    <source>
        <dbReference type="EMBL" id="KPL85346.1"/>
    </source>
</evidence>
<accession>A0A0N8GR29</accession>
<keyword evidence="2" id="KW-1185">Reference proteome</keyword>
<name>A0A0N8GR29_9CHLR</name>
<sequence>MVHLDDATKRLELVRYHMQQGWQIDAPVLGRHAYLDQRGSIRAVEVVLSRLDIRQVVALPDTPSVREFLHSYGLNVIDV</sequence>
<dbReference type="OrthoDB" id="163382at2"/>
<dbReference type="Proteomes" id="UP000050277">
    <property type="component" value="Unassembled WGS sequence"/>
</dbReference>
<evidence type="ECO:0000313" key="2">
    <source>
        <dbReference type="Proteomes" id="UP000050277"/>
    </source>
</evidence>
<reference evidence="1 2" key="1">
    <citation type="submission" date="2015-07" db="EMBL/GenBank/DDBJ databases">
        <title>Whole genome sequence of Herpetosiphon geysericola DSM 7119.</title>
        <authorList>
            <person name="Hemp J."/>
            <person name="Ward L.M."/>
            <person name="Pace L.A."/>
            <person name="Fischer W.W."/>
        </authorList>
    </citation>
    <scope>NUCLEOTIDE SEQUENCE [LARGE SCALE GENOMIC DNA]</scope>
    <source>
        <strain evidence="1 2">DSM 7119</strain>
    </source>
</reference>
<dbReference type="AlphaFoldDB" id="A0A0N8GR29"/>
<organism evidence="1 2">
    <name type="scientific">Herpetosiphon geysericola</name>
    <dbReference type="NCBI Taxonomy" id="70996"/>
    <lineage>
        <taxon>Bacteria</taxon>
        <taxon>Bacillati</taxon>
        <taxon>Chloroflexota</taxon>
        <taxon>Chloroflexia</taxon>
        <taxon>Herpetosiphonales</taxon>
        <taxon>Herpetosiphonaceae</taxon>
        <taxon>Herpetosiphon</taxon>
    </lineage>
</organism>
<gene>
    <name evidence="1" type="ORF">SE18_16930</name>
</gene>
<dbReference type="RefSeq" id="WP_054535642.1">
    <property type="nucleotide sequence ID" value="NZ_LGKP01000025.1"/>
</dbReference>